<dbReference type="PANTHER" id="PTHR33221">
    <property type="entry name" value="WINGED HELIX-TURN-HELIX TRANSCRIPTIONAL REGULATOR, RRF2 FAMILY"/>
    <property type="match status" value="1"/>
</dbReference>
<dbReference type="GO" id="GO:0005829">
    <property type="term" value="C:cytosol"/>
    <property type="evidence" value="ECO:0007669"/>
    <property type="project" value="TreeGrafter"/>
</dbReference>
<reference evidence="1" key="2">
    <citation type="submission" date="2021-09" db="EMBL/GenBank/DDBJ databases">
        <authorList>
            <person name="Gilroy R."/>
        </authorList>
    </citation>
    <scope>NUCLEOTIDE SEQUENCE</scope>
    <source>
        <strain evidence="1">ChiHjej13B12-9602</strain>
    </source>
</reference>
<dbReference type="RefSeq" id="WP_273189337.1">
    <property type="nucleotide sequence ID" value="NZ_DYUZ01000014.1"/>
</dbReference>
<dbReference type="Gene3D" id="1.10.10.10">
    <property type="entry name" value="Winged helix-like DNA-binding domain superfamily/Winged helix DNA-binding domain"/>
    <property type="match status" value="1"/>
</dbReference>
<evidence type="ECO:0000313" key="2">
    <source>
        <dbReference type="Proteomes" id="UP000753256"/>
    </source>
</evidence>
<dbReference type="EMBL" id="DYUZ01000014">
    <property type="protein sequence ID" value="HJG36898.1"/>
    <property type="molecule type" value="Genomic_DNA"/>
</dbReference>
<accession>A0A921ITN2</accession>
<dbReference type="PROSITE" id="PS51197">
    <property type="entry name" value="HTH_RRF2_2"/>
    <property type="match status" value="1"/>
</dbReference>
<dbReference type="GO" id="GO:0003700">
    <property type="term" value="F:DNA-binding transcription factor activity"/>
    <property type="evidence" value="ECO:0007669"/>
    <property type="project" value="TreeGrafter"/>
</dbReference>
<dbReference type="AlphaFoldDB" id="A0A921ITN2"/>
<dbReference type="SUPFAM" id="SSF46785">
    <property type="entry name" value="Winged helix' DNA-binding domain"/>
    <property type="match status" value="1"/>
</dbReference>
<dbReference type="InterPro" id="IPR036388">
    <property type="entry name" value="WH-like_DNA-bd_sf"/>
</dbReference>
<protein>
    <submittedName>
        <fullName evidence="1">Rrf2 family transcriptional regulator</fullName>
    </submittedName>
</protein>
<reference evidence="1" key="1">
    <citation type="journal article" date="2021" name="PeerJ">
        <title>Extensive microbial diversity within the chicken gut microbiome revealed by metagenomics and culture.</title>
        <authorList>
            <person name="Gilroy R."/>
            <person name="Ravi A."/>
            <person name="Getino M."/>
            <person name="Pursley I."/>
            <person name="Horton D.L."/>
            <person name="Alikhan N.F."/>
            <person name="Baker D."/>
            <person name="Gharbi K."/>
            <person name="Hall N."/>
            <person name="Watson M."/>
            <person name="Adriaenssens E.M."/>
            <person name="Foster-Nyarko E."/>
            <person name="Jarju S."/>
            <person name="Secka A."/>
            <person name="Antonio M."/>
            <person name="Oren A."/>
            <person name="Chaudhuri R.R."/>
            <person name="La Ragione R."/>
            <person name="Hildebrand F."/>
            <person name="Pallen M.J."/>
        </authorList>
    </citation>
    <scope>NUCLEOTIDE SEQUENCE</scope>
    <source>
        <strain evidence="1">ChiHjej13B12-9602</strain>
    </source>
</reference>
<proteinExistence type="predicted"/>
<name>A0A921ITN2_9ACTN</name>
<dbReference type="PANTHER" id="PTHR33221:SF15">
    <property type="entry name" value="HTH-TYPE TRANSCRIPTIONAL REGULATOR YWGB-RELATED"/>
    <property type="match status" value="1"/>
</dbReference>
<organism evidence="1 2">
    <name type="scientific">Enorma phocaeensis</name>
    <dbReference type="NCBI Taxonomy" id="1871019"/>
    <lineage>
        <taxon>Bacteria</taxon>
        <taxon>Bacillati</taxon>
        <taxon>Actinomycetota</taxon>
        <taxon>Coriobacteriia</taxon>
        <taxon>Coriobacteriales</taxon>
        <taxon>Coriobacteriaceae</taxon>
        <taxon>Enorma</taxon>
    </lineage>
</organism>
<dbReference type="Pfam" id="PF02082">
    <property type="entry name" value="Rrf2"/>
    <property type="match status" value="1"/>
</dbReference>
<dbReference type="InterPro" id="IPR036390">
    <property type="entry name" value="WH_DNA-bd_sf"/>
</dbReference>
<dbReference type="InterPro" id="IPR000944">
    <property type="entry name" value="Tscrpt_reg_Rrf2"/>
</dbReference>
<dbReference type="NCBIfam" id="TIGR00738">
    <property type="entry name" value="rrf2_super"/>
    <property type="match status" value="1"/>
</dbReference>
<evidence type="ECO:0000313" key="1">
    <source>
        <dbReference type="EMBL" id="HJG36898.1"/>
    </source>
</evidence>
<comment type="caution">
    <text evidence="1">The sequence shown here is derived from an EMBL/GenBank/DDBJ whole genome shotgun (WGS) entry which is preliminary data.</text>
</comment>
<sequence length="164" mass="17636">MDISRKTDYALRMLSLLVAREGEPLSVRIAAEQVDVPYSFARSIQHALTQAGIIASVRGVHGGMRLEVDPAEVTMLDVMRAVEGELSLNACTAPGGDCARMGVCCFHPLWLGAERLLESYFGSVTLADVVLWKRFPAVDPSFSDPAAFCSYADCSSLRAHGAAS</sequence>
<gene>
    <name evidence="1" type="ORF">K8V70_03400</name>
</gene>
<dbReference type="Proteomes" id="UP000753256">
    <property type="component" value="Unassembled WGS sequence"/>
</dbReference>